<evidence type="ECO:0000256" key="2">
    <source>
        <dbReference type="ARBA" id="ARBA00022692"/>
    </source>
</evidence>
<keyword evidence="3" id="KW-0677">Repeat</keyword>
<dbReference type="SUPFAM" id="SSF52540">
    <property type="entry name" value="P-loop containing nucleoside triphosphate hydrolases"/>
    <property type="match status" value="1"/>
</dbReference>
<dbReference type="GO" id="GO:0046873">
    <property type="term" value="F:metal ion transmembrane transporter activity"/>
    <property type="evidence" value="ECO:0007669"/>
    <property type="project" value="InterPro"/>
</dbReference>
<proteinExistence type="predicted"/>
<evidence type="ECO:0000259" key="9">
    <source>
        <dbReference type="Pfam" id="PF24883"/>
    </source>
</evidence>
<dbReference type="SUPFAM" id="SSF48403">
    <property type="entry name" value="Ankyrin repeat"/>
    <property type="match status" value="1"/>
</dbReference>
<dbReference type="SUPFAM" id="SSF144083">
    <property type="entry name" value="Magnesium transport protein CorA, transmembrane region"/>
    <property type="match status" value="1"/>
</dbReference>
<feature type="domain" description="Nephrocystin 3-like N-terminal" evidence="9">
    <location>
        <begin position="174"/>
        <end position="337"/>
    </location>
</feature>
<evidence type="ECO:0000313" key="11">
    <source>
        <dbReference type="Proteomes" id="UP000235023"/>
    </source>
</evidence>
<dbReference type="PROSITE" id="PS50088">
    <property type="entry name" value="ANK_REPEAT"/>
    <property type="match status" value="2"/>
</dbReference>
<dbReference type="Gene3D" id="1.20.58.340">
    <property type="entry name" value="Magnesium transport protein CorA, transmembrane region"/>
    <property type="match status" value="1"/>
</dbReference>
<dbReference type="InterPro" id="IPR036770">
    <property type="entry name" value="Ankyrin_rpt-contain_sf"/>
</dbReference>
<keyword evidence="5 8" id="KW-0472">Membrane</keyword>
<dbReference type="PANTHER" id="PTHR10039">
    <property type="entry name" value="AMELOGENIN"/>
    <property type="match status" value="1"/>
</dbReference>
<protein>
    <recommendedName>
        <fullName evidence="9">Nephrocystin 3-like N-terminal domain-containing protein</fullName>
    </recommendedName>
</protein>
<keyword evidence="2 8" id="KW-0812">Transmembrane</keyword>
<keyword evidence="6" id="KW-0040">ANK repeat</keyword>
<feature type="repeat" description="ANK" evidence="6">
    <location>
        <begin position="715"/>
        <end position="747"/>
    </location>
</feature>
<dbReference type="Pfam" id="PF12796">
    <property type="entry name" value="Ank_2"/>
    <property type="match status" value="1"/>
</dbReference>
<evidence type="ECO:0000256" key="8">
    <source>
        <dbReference type="SAM" id="Phobius"/>
    </source>
</evidence>
<dbReference type="PROSITE" id="PS50297">
    <property type="entry name" value="ANK_REP_REGION"/>
    <property type="match status" value="1"/>
</dbReference>
<feature type="region of interest" description="Disordered" evidence="7">
    <location>
        <begin position="1"/>
        <end position="100"/>
    </location>
</feature>
<evidence type="ECO:0000256" key="5">
    <source>
        <dbReference type="ARBA" id="ARBA00023136"/>
    </source>
</evidence>
<feature type="transmembrane region" description="Helical" evidence="8">
    <location>
        <begin position="1066"/>
        <end position="1090"/>
    </location>
</feature>
<dbReference type="InterPro" id="IPR002523">
    <property type="entry name" value="MgTranspt_CorA/ZnTranspt_ZntB"/>
</dbReference>
<evidence type="ECO:0000256" key="4">
    <source>
        <dbReference type="ARBA" id="ARBA00022989"/>
    </source>
</evidence>
<evidence type="ECO:0000256" key="3">
    <source>
        <dbReference type="ARBA" id="ARBA00022737"/>
    </source>
</evidence>
<dbReference type="Pfam" id="PF01544">
    <property type="entry name" value="CorA"/>
    <property type="match status" value="1"/>
</dbReference>
<gene>
    <name evidence="10" type="ORF">BDW42DRAFT_170731</name>
</gene>
<feature type="compositionally biased region" description="Basic and acidic residues" evidence="7">
    <location>
        <begin position="69"/>
        <end position="84"/>
    </location>
</feature>
<reference evidence="11" key="1">
    <citation type="submission" date="2017-12" db="EMBL/GenBank/DDBJ databases">
        <authorList>
            <consortium name="DOE Joint Genome Institute"/>
            <person name="Mondo S.J."/>
            <person name="Kjaerbolling I."/>
            <person name="Vesth T.C."/>
            <person name="Frisvad J.C."/>
            <person name="Nybo J.L."/>
            <person name="Theobald S."/>
            <person name="Kuo A."/>
            <person name="Bowyer P."/>
            <person name="Matsuda Y."/>
            <person name="Lyhne E.K."/>
            <person name="Kogle M.E."/>
            <person name="Clum A."/>
            <person name="Lipzen A."/>
            <person name="Salamov A."/>
            <person name="Ngan C.Y."/>
            <person name="Daum C."/>
            <person name="Chiniquy J."/>
            <person name="Barry K."/>
            <person name="LaButti K."/>
            <person name="Haridas S."/>
            <person name="Simmons B.A."/>
            <person name="Magnuson J.K."/>
            <person name="Mortensen U.H."/>
            <person name="Larsen T.O."/>
            <person name="Grigoriev I.V."/>
            <person name="Baker S.E."/>
            <person name="Andersen M.R."/>
            <person name="Nordberg H.P."/>
            <person name="Cantor M.N."/>
            <person name="Hua S.X."/>
        </authorList>
    </citation>
    <scope>NUCLEOTIDE SEQUENCE [LARGE SCALE GENOMIC DNA]</scope>
    <source>
        <strain evidence="11">IBT 19404</strain>
    </source>
</reference>
<dbReference type="AlphaFoldDB" id="A0A2J5HTA9"/>
<evidence type="ECO:0000256" key="7">
    <source>
        <dbReference type="SAM" id="MobiDB-lite"/>
    </source>
</evidence>
<evidence type="ECO:0000256" key="6">
    <source>
        <dbReference type="PROSITE-ProRule" id="PRU00023"/>
    </source>
</evidence>
<name>A0A2J5HTA9_9EURO</name>
<feature type="transmembrane region" description="Helical" evidence="8">
    <location>
        <begin position="1096"/>
        <end position="1117"/>
    </location>
</feature>
<evidence type="ECO:0000313" key="10">
    <source>
        <dbReference type="EMBL" id="PLN80567.1"/>
    </source>
</evidence>
<dbReference type="InterPro" id="IPR027417">
    <property type="entry name" value="P-loop_NTPase"/>
</dbReference>
<dbReference type="Gene3D" id="1.25.40.20">
    <property type="entry name" value="Ankyrin repeat-containing domain"/>
    <property type="match status" value="1"/>
</dbReference>
<dbReference type="PANTHER" id="PTHR10039:SF15">
    <property type="entry name" value="NACHT DOMAIN-CONTAINING PROTEIN"/>
    <property type="match status" value="1"/>
</dbReference>
<evidence type="ECO:0000256" key="1">
    <source>
        <dbReference type="ARBA" id="ARBA00004141"/>
    </source>
</evidence>
<dbReference type="Pfam" id="PF24883">
    <property type="entry name" value="NPHP3_N"/>
    <property type="match status" value="1"/>
</dbReference>
<feature type="repeat" description="ANK" evidence="6">
    <location>
        <begin position="748"/>
        <end position="774"/>
    </location>
</feature>
<feature type="compositionally biased region" description="Acidic residues" evidence="7">
    <location>
        <begin position="53"/>
        <end position="68"/>
    </location>
</feature>
<dbReference type="InterPro" id="IPR002110">
    <property type="entry name" value="Ankyrin_rpt"/>
</dbReference>
<accession>A0A2J5HTA9</accession>
<feature type="compositionally biased region" description="Basic and acidic residues" evidence="7">
    <location>
        <begin position="28"/>
        <end position="46"/>
    </location>
</feature>
<keyword evidence="4 8" id="KW-1133">Transmembrane helix</keyword>
<dbReference type="OrthoDB" id="194358at2759"/>
<dbReference type="GO" id="GO:0016020">
    <property type="term" value="C:membrane"/>
    <property type="evidence" value="ECO:0007669"/>
    <property type="project" value="UniProtKB-SubCell"/>
</dbReference>
<dbReference type="InterPro" id="IPR056884">
    <property type="entry name" value="NPHP3-like_N"/>
</dbReference>
<dbReference type="InterPro" id="IPR045863">
    <property type="entry name" value="CorA_TM1_TM2"/>
</dbReference>
<keyword evidence="11" id="KW-1185">Reference proteome</keyword>
<dbReference type="EMBL" id="KZ559546">
    <property type="protein sequence ID" value="PLN80567.1"/>
    <property type="molecule type" value="Genomic_DNA"/>
</dbReference>
<dbReference type="Gene3D" id="3.40.50.300">
    <property type="entry name" value="P-loop containing nucleotide triphosphate hydrolases"/>
    <property type="match status" value="1"/>
</dbReference>
<organism evidence="10 11">
    <name type="scientific">Aspergillus taichungensis</name>
    <dbReference type="NCBI Taxonomy" id="482145"/>
    <lineage>
        <taxon>Eukaryota</taxon>
        <taxon>Fungi</taxon>
        <taxon>Dikarya</taxon>
        <taxon>Ascomycota</taxon>
        <taxon>Pezizomycotina</taxon>
        <taxon>Eurotiomycetes</taxon>
        <taxon>Eurotiomycetidae</taxon>
        <taxon>Eurotiales</taxon>
        <taxon>Aspergillaceae</taxon>
        <taxon>Aspergillus</taxon>
        <taxon>Aspergillus subgen. Circumdati</taxon>
    </lineage>
</organism>
<dbReference type="SMART" id="SM00248">
    <property type="entry name" value="ANK"/>
    <property type="match status" value="3"/>
</dbReference>
<comment type="subcellular location">
    <subcellularLocation>
        <location evidence="1">Membrane</location>
        <topology evidence="1">Multi-pass membrane protein</topology>
    </subcellularLocation>
</comment>
<dbReference type="Proteomes" id="UP000235023">
    <property type="component" value="Unassembled WGS sequence"/>
</dbReference>
<sequence>MDANTRGYRQTARVLGFKQQVRRGAPSRPEDPYSPRWSPEKLEQPFHEPNQIGDDESTVVETSEEDERSENHDVFELSDEDRSTAVETSDEDERREDYDDQRAEGNFRAWLRSFRSFDGHSSSRDVDWSESTVSSAGAIGRIAPRENVTTAMTWLSSIEHNRHQERTLRGHCPGTGQTFLSSNGVQNWLNGEKQTLFCPGLPGAGKTMAASLVIDHLQHQFAKANVGIAYLYGRAYGYTYNVHDILRSLLKQLALCRPTVPDAIRSLYRHQQRRGTVPRLEKIFKVLDSVVGLFSRVFIVADALDELPLSDPELELILSEITLWRSRYNVNLLVTSRPVPFITRYFNDVPTVEIRADQEDVKRYLGWRLKTFPLRVKPPLQRKIISEISSAADGMFLLAVRSMDTLAESRSPKAIPAVLEALPMSVALDRYYRDILRQIVNKTVKGKPSGKLALSLLVCSQRRLTSTEIQHAVAMDTVGPRFDPASDSDNLPEVDDMLSACLGLLTIDPKTCMLDFTHQTAAEYFKRKCTRDASYAHLRITRLCINYLSLQEFAGGACSTDEEYERRLARYPFYEYSAKNWGFHAQHRYRGEPPGLNLLVDFARVSMCLQGIFAEPGTVGYSQRYPRATGMHVAAHFGLDYLYSDLIVEGQQVQVKDSNGHAPLWWALERRQHRMVKILKDKDNITLRQLIKVGRRDMIKRLLDAGYDVNSLDFFRRTPLHSTISSGAKDLLVDFVEAGAKVNIRDGDGATPLRLAVQLYQHHLIDILLGYGASPEDICLSEWRRLYRRQRSDVAVLAAKDNKGLSLHFIAPKEDFAMETHGSGHKRHYILHGSCIPWYSIFTIPKVSPAQFELATHISRHEDETEFQYALFSYMPNRHKPAGPNENHDQIGISWKVRWQTDEESAEYWQSTDYYSTLPYVWMPSGGIDLLLHFLRYLNQKWVELTESEKKSLETFRRNVFRGKGESRDLLDELLQNTDACNYLRITLQEHALKVKEFGNEYCRRHEGDDAMTQVHEATDCLFRDVSQRIDSLDKACQDLIQIEFNLVSINEARLSTSTTMSMKRLSWITFVFLPATFTSTVFGMNINLLENNPSWWWYLPFLGVVMALTLVGWLLFKHNPNIEVYIDRRIETVVGRGRLKKRNQGNV</sequence>